<feature type="domain" description="DUF6542" evidence="3">
    <location>
        <begin position="2"/>
        <end position="111"/>
    </location>
</feature>
<evidence type="ECO:0000259" key="3">
    <source>
        <dbReference type="Pfam" id="PF20177"/>
    </source>
</evidence>
<evidence type="ECO:0000256" key="2">
    <source>
        <dbReference type="SAM" id="Phobius"/>
    </source>
</evidence>
<dbReference type="HOGENOM" id="CLU_1607434_0_0_11"/>
<feature type="compositionally biased region" description="Polar residues" evidence="1">
    <location>
        <begin position="141"/>
        <end position="165"/>
    </location>
</feature>
<dbReference type="AlphaFoldDB" id="F6EQ17"/>
<keyword evidence="2" id="KW-0472">Membrane</keyword>
<feature type="compositionally biased region" description="Low complexity" evidence="1">
    <location>
        <begin position="117"/>
        <end position="130"/>
    </location>
</feature>
<feature type="transmembrane region" description="Helical" evidence="2">
    <location>
        <begin position="22"/>
        <end position="40"/>
    </location>
</feature>
<dbReference type="KEGG" id="asd:AS9A_3397"/>
<organism evidence="4 5">
    <name type="scientific">Hoyosella subflava (strain DSM 45089 / JCM 17490 / NBRC 109087 / DQS3-9A1)</name>
    <name type="common">Amycolicicoccus subflavus</name>
    <dbReference type="NCBI Taxonomy" id="443218"/>
    <lineage>
        <taxon>Bacteria</taxon>
        <taxon>Bacillati</taxon>
        <taxon>Actinomycetota</taxon>
        <taxon>Actinomycetes</taxon>
        <taxon>Mycobacteriales</taxon>
        <taxon>Hoyosellaceae</taxon>
        <taxon>Hoyosella</taxon>
    </lineage>
</organism>
<gene>
    <name evidence="4" type="ordered locus">AS9A_3397</name>
</gene>
<protein>
    <submittedName>
        <fullName evidence="4">Hypothetical membrane protein</fullName>
    </submittedName>
</protein>
<keyword evidence="2" id="KW-0812">Transmembrane</keyword>
<dbReference type="Pfam" id="PF20177">
    <property type="entry name" value="DUF6542"/>
    <property type="match status" value="1"/>
</dbReference>
<feature type="region of interest" description="Disordered" evidence="1">
    <location>
        <begin position="117"/>
        <end position="165"/>
    </location>
</feature>
<feature type="transmembrane region" description="Helical" evidence="2">
    <location>
        <begin position="45"/>
        <end position="67"/>
    </location>
</feature>
<accession>F6EQ17</accession>
<evidence type="ECO:0000313" key="5">
    <source>
        <dbReference type="Proteomes" id="UP000009235"/>
    </source>
</evidence>
<proteinExistence type="predicted"/>
<dbReference type="STRING" id="443218.AS9A_3397"/>
<dbReference type="EMBL" id="CP002786">
    <property type="protein sequence ID" value="AEF41838.1"/>
    <property type="molecule type" value="Genomic_DNA"/>
</dbReference>
<feature type="transmembrane region" description="Helical" evidence="2">
    <location>
        <begin position="87"/>
        <end position="110"/>
    </location>
</feature>
<name>F6EQ17_HOYSD</name>
<evidence type="ECO:0000313" key="4">
    <source>
        <dbReference type="EMBL" id="AEF41838.1"/>
    </source>
</evidence>
<dbReference type="eggNOG" id="ENOG50348VF">
    <property type="taxonomic scope" value="Bacteria"/>
</dbReference>
<keyword evidence="2" id="KW-1133">Transmembrane helix</keyword>
<evidence type="ECO:0000256" key="1">
    <source>
        <dbReference type="SAM" id="MobiDB-lite"/>
    </source>
</evidence>
<sequence>MIALGLSAVGFAIDAMRGDELTLVFSVFYFAGCVAAVLAVQQRALFTAIVQPPLILFVGVPLAYQLLVPESPGGLRTRIIDLVLPLVTRFPLMLLTAAVVLVIGGIRLFLSNKRSAPARSQRPRRAATTPRRSDGPAATQPGRQPVSSTEMRTPRTSPQDSDPMR</sequence>
<reference evidence="4 5" key="1">
    <citation type="journal article" date="2011" name="J. Bacteriol.">
        <title>Complete genome sequence of Amycolicicoccus subflavus DQS3-9A1T, an actinomycete isolated from crude oil-polluted soil.</title>
        <authorList>
            <person name="Cai M."/>
            <person name="Chen W.M."/>
            <person name="Nie Y."/>
            <person name="Chi C.Q."/>
            <person name="Wang Y.N."/>
            <person name="Tang Y.Q."/>
            <person name="Li G.Y."/>
            <person name="Wu X.L."/>
        </authorList>
    </citation>
    <scope>NUCLEOTIDE SEQUENCE [LARGE SCALE GENOMIC DNA]</scope>
    <source>
        <strain evidence="5">DSM 45089 / DQS3-9A1</strain>
    </source>
</reference>
<keyword evidence="5" id="KW-1185">Reference proteome</keyword>
<dbReference type="InterPro" id="IPR046672">
    <property type="entry name" value="DUF6542"/>
</dbReference>
<dbReference type="Proteomes" id="UP000009235">
    <property type="component" value="Chromosome"/>
</dbReference>